<gene>
    <name evidence="2" type="ORF">EWM64_g9899</name>
</gene>
<name>A0A4Y9ZH94_9AGAM</name>
<keyword evidence="3" id="KW-1185">Reference proteome</keyword>
<evidence type="ECO:0000259" key="1">
    <source>
        <dbReference type="Pfam" id="PF13409"/>
    </source>
</evidence>
<dbReference type="PANTHER" id="PTHR32419">
    <property type="entry name" value="GLUTATHIONYL-HYDROQUINONE REDUCTASE"/>
    <property type="match status" value="1"/>
</dbReference>
<dbReference type="InterPro" id="IPR016639">
    <property type="entry name" value="GST_Omega/GSH"/>
</dbReference>
<organism evidence="2 3">
    <name type="scientific">Hericium alpestre</name>
    <dbReference type="NCBI Taxonomy" id="135208"/>
    <lineage>
        <taxon>Eukaryota</taxon>
        <taxon>Fungi</taxon>
        <taxon>Dikarya</taxon>
        <taxon>Basidiomycota</taxon>
        <taxon>Agaricomycotina</taxon>
        <taxon>Agaricomycetes</taxon>
        <taxon>Russulales</taxon>
        <taxon>Hericiaceae</taxon>
        <taxon>Hericium</taxon>
    </lineage>
</organism>
<dbReference type="OrthoDB" id="2309723at2759"/>
<feature type="domain" description="GST N-terminal" evidence="1">
    <location>
        <begin position="1"/>
        <end position="88"/>
    </location>
</feature>
<accession>A0A4Y9ZH94</accession>
<protein>
    <recommendedName>
        <fullName evidence="1">GST N-terminal domain-containing protein</fullName>
    </recommendedName>
</protein>
<dbReference type="AlphaFoldDB" id="A0A4Y9ZH94"/>
<dbReference type="GO" id="GO:0005737">
    <property type="term" value="C:cytoplasm"/>
    <property type="evidence" value="ECO:0007669"/>
    <property type="project" value="TreeGrafter"/>
</dbReference>
<dbReference type="GO" id="GO:0004364">
    <property type="term" value="F:glutathione transferase activity"/>
    <property type="evidence" value="ECO:0007669"/>
    <property type="project" value="InterPro"/>
</dbReference>
<dbReference type="EMBL" id="SFCI01002292">
    <property type="protein sequence ID" value="TFY74115.1"/>
    <property type="molecule type" value="Genomic_DNA"/>
</dbReference>
<proteinExistence type="predicted"/>
<dbReference type="Pfam" id="PF13409">
    <property type="entry name" value="GST_N_2"/>
    <property type="match status" value="1"/>
</dbReference>
<dbReference type="PANTHER" id="PTHR32419:SF6">
    <property type="entry name" value="GLUTATHIONE S-TRANSFERASE OMEGA-LIKE 1-RELATED"/>
    <property type="match status" value="1"/>
</dbReference>
<reference evidence="2 3" key="1">
    <citation type="submission" date="2019-02" db="EMBL/GenBank/DDBJ databases">
        <title>Genome sequencing of the rare red list fungi Hericium alpestre (H. flagellum).</title>
        <authorList>
            <person name="Buettner E."/>
            <person name="Kellner H."/>
        </authorList>
    </citation>
    <scope>NUCLEOTIDE SEQUENCE [LARGE SCALE GENOMIC DNA]</scope>
    <source>
        <strain evidence="2 3">DSM 108284</strain>
    </source>
</reference>
<dbReference type="InterPro" id="IPR004045">
    <property type="entry name" value="Glutathione_S-Trfase_N"/>
</dbReference>
<sequence length="130" mass="15008">MRKLKGLDFIPVTVVSPRMSENGWAFASIDDFPGADKDPLYDAKYLKDIYFRADPHYAGRFTVPVLWDKKQQTIVNNESSEIIRMFNTAFNDQLPADKAALDFYPEHLRKKIDELNTWVYDDINSELASA</sequence>
<dbReference type="STRING" id="135208.A0A4Y9ZH94"/>
<dbReference type="Proteomes" id="UP000298061">
    <property type="component" value="Unassembled WGS sequence"/>
</dbReference>
<comment type="caution">
    <text evidence="2">The sequence shown here is derived from an EMBL/GenBank/DDBJ whole genome shotgun (WGS) entry which is preliminary data.</text>
</comment>
<evidence type="ECO:0000313" key="3">
    <source>
        <dbReference type="Proteomes" id="UP000298061"/>
    </source>
</evidence>
<evidence type="ECO:0000313" key="2">
    <source>
        <dbReference type="EMBL" id="TFY74115.1"/>
    </source>
</evidence>
<dbReference type="Gene3D" id="3.40.30.10">
    <property type="entry name" value="Glutaredoxin"/>
    <property type="match status" value="1"/>
</dbReference>